<gene>
    <name evidence="2" type="ORF">LSAA_12801</name>
</gene>
<dbReference type="AlphaFoldDB" id="A0A7R8D4W3"/>
<proteinExistence type="predicted"/>
<evidence type="ECO:0000313" key="2">
    <source>
        <dbReference type="EMBL" id="CAF2998459.1"/>
    </source>
</evidence>
<sequence>MDSSSSINCGYSSMSSSNTSVSNKTRGICIGQGPTPQVGSATFLVSLCEEVEECTYVGDEELVHQFLDPKGLQLSHALEISKRSLRHGFPFLAIHSSHTPFPAQYSGYDLEEKVPSFSTESHEEDEEEDEYFSTVEERRKKERAKKREAAQRVSDGEFLRNPIERSKSFFFEEKNLL</sequence>
<feature type="region of interest" description="Disordered" evidence="1">
    <location>
        <begin position="114"/>
        <end position="156"/>
    </location>
</feature>
<dbReference type="OrthoDB" id="5411773at2759"/>
<accession>A0A7R8D4W3</accession>
<organism evidence="2 3">
    <name type="scientific">Lepeophtheirus salmonis</name>
    <name type="common">Salmon louse</name>
    <name type="synonym">Caligus salmonis</name>
    <dbReference type="NCBI Taxonomy" id="72036"/>
    <lineage>
        <taxon>Eukaryota</taxon>
        <taxon>Metazoa</taxon>
        <taxon>Ecdysozoa</taxon>
        <taxon>Arthropoda</taxon>
        <taxon>Crustacea</taxon>
        <taxon>Multicrustacea</taxon>
        <taxon>Hexanauplia</taxon>
        <taxon>Copepoda</taxon>
        <taxon>Siphonostomatoida</taxon>
        <taxon>Caligidae</taxon>
        <taxon>Lepeophtheirus</taxon>
    </lineage>
</organism>
<protein>
    <submittedName>
        <fullName evidence="2">(salmon louse) hypothetical protein</fullName>
    </submittedName>
</protein>
<feature type="compositionally biased region" description="Basic and acidic residues" evidence="1">
    <location>
        <begin position="135"/>
        <end position="156"/>
    </location>
</feature>
<evidence type="ECO:0000313" key="3">
    <source>
        <dbReference type="Proteomes" id="UP000675881"/>
    </source>
</evidence>
<dbReference type="EMBL" id="HG994586">
    <property type="protein sequence ID" value="CAF2998459.1"/>
    <property type="molecule type" value="Genomic_DNA"/>
</dbReference>
<keyword evidence="3" id="KW-1185">Reference proteome</keyword>
<name>A0A7R8D4W3_LEPSM</name>
<evidence type="ECO:0000256" key="1">
    <source>
        <dbReference type="SAM" id="MobiDB-lite"/>
    </source>
</evidence>
<feature type="region of interest" description="Disordered" evidence="1">
    <location>
        <begin position="1"/>
        <end position="23"/>
    </location>
</feature>
<dbReference type="Proteomes" id="UP000675881">
    <property type="component" value="Chromosome 7"/>
</dbReference>
<reference evidence="2" key="1">
    <citation type="submission" date="2021-02" db="EMBL/GenBank/DDBJ databases">
        <authorList>
            <person name="Bekaert M."/>
        </authorList>
    </citation>
    <scope>NUCLEOTIDE SEQUENCE</scope>
    <source>
        <strain evidence="2">IoA-00</strain>
    </source>
</reference>
<feature type="compositionally biased region" description="Acidic residues" evidence="1">
    <location>
        <begin position="122"/>
        <end position="131"/>
    </location>
</feature>